<dbReference type="InterPro" id="IPR006638">
    <property type="entry name" value="Elp3/MiaA/NifB-like_rSAM"/>
</dbReference>
<sequence>MIIKYFHLKVNSKNIETGDNMERYNIIKNKNQREIVLLKSRPCFWGKCSFCDYIADNSLNESDMNTLNSDILKNVTGIYKALEVINSASCFDLPKETLTKIKETTISKDIKKLFFESHWIYRHKLKDMRKFFDNTSIIFKIGIETFDNNFRNGFLNKNAVFNNYKDVQKYFDSVCIMVGIKGQTKDMIKKDIDILLNHFSYGTVNIFTENSTNIKRDNDLISWFKEEYKFLDNVQKIEVLYENTDFGVGD</sequence>
<dbReference type="GO" id="GO:0003824">
    <property type="term" value="F:catalytic activity"/>
    <property type="evidence" value="ECO:0007669"/>
    <property type="project" value="InterPro"/>
</dbReference>
<gene>
    <name evidence="2" type="ORF">CLG_B1796</name>
</gene>
<evidence type="ECO:0000259" key="1">
    <source>
        <dbReference type="SMART" id="SM00729"/>
    </source>
</evidence>
<dbReference type="GO" id="GO:0051536">
    <property type="term" value="F:iron-sulfur cluster binding"/>
    <property type="evidence" value="ECO:0007669"/>
    <property type="project" value="InterPro"/>
</dbReference>
<reference evidence="2 3" key="1">
    <citation type="submission" date="2009-10" db="EMBL/GenBank/DDBJ databases">
        <authorList>
            <person name="Shrivastava S."/>
            <person name="Brinkac L.B."/>
            <person name="Brown J.L."/>
            <person name="Bruce D.B."/>
            <person name="Detter C."/>
            <person name="Green L.D."/>
            <person name="Munk C.A."/>
            <person name="Rogers Y.C."/>
            <person name="Tapia R."/>
            <person name="Saunders E.S."/>
            <person name="Sims D.R."/>
            <person name="Smith L.A."/>
            <person name="Smith T.J."/>
            <person name="Sutton G."/>
            <person name="Brettin T."/>
        </authorList>
    </citation>
    <scope>NUCLEOTIDE SEQUENCE [LARGE SCALE GENOMIC DNA]</scope>
    <source>
        <strain evidence="3">D str. 1873</strain>
    </source>
</reference>
<comment type="caution">
    <text evidence="2">The sequence shown here is derived from an EMBL/GenBank/DDBJ whole genome shotgun (WGS) entry which is preliminary data.</text>
</comment>
<name>A0A9P2G7B5_CLOBO</name>
<dbReference type="AlphaFoldDB" id="A0A9P2G7B5"/>
<evidence type="ECO:0000313" key="3">
    <source>
        <dbReference type="Proteomes" id="UP000006160"/>
    </source>
</evidence>
<accession>A0A9P2G7B5</accession>
<protein>
    <submittedName>
        <fullName evidence="2">Radical SAM domain protein</fullName>
    </submittedName>
</protein>
<evidence type="ECO:0000313" key="2">
    <source>
        <dbReference type="EMBL" id="EES91219.1"/>
    </source>
</evidence>
<dbReference type="Proteomes" id="UP000006160">
    <property type="component" value="Unassembled WGS sequence"/>
</dbReference>
<proteinExistence type="predicted"/>
<dbReference type="SMART" id="SM00729">
    <property type="entry name" value="Elp3"/>
    <property type="match status" value="1"/>
</dbReference>
<organism evidence="2 3">
    <name type="scientific">Clostridium botulinum D str. 1873</name>
    <dbReference type="NCBI Taxonomy" id="592027"/>
    <lineage>
        <taxon>Bacteria</taxon>
        <taxon>Bacillati</taxon>
        <taxon>Bacillota</taxon>
        <taxon>Clostridia</taxon>
        <taxon>Eubacteriales</taxon>
        <taxon>Clostridiaceae</taxon>
        <taxon>Clostridium</taxon>
    </lineage>
</organism>
<feature type="domain" description="Elp3/MiaA/NifB-like radical SAM core" evidence="1">
    <location>
        <begin position="33"/>
        <end position="242"/>
    </location>
</feature>
<dbReference type="EMBL" id="ACSJ01000007">
    <property type="protein sequence ID" value="EES91219.1"/>
    <property type="molecule type" value="Genomic_DNA"/>
</dbReference>